<accession>A0A8J3ABZ7</accession>
<dbReference type="GO" id="GO:0000976">
    <property type="term" value="F:transcription cis-regulatory region binding"/>
    <property type="evidence" value="ECO:0007669"/>
    <property type="project" value="TreeGrafter"/>
</dbReference>
<dbReference type="Pfam" id="PF13377">
    <property type="entry name" value="Peripla_BP_3"/>
    <property type="match status" value="1"/>
</dbReference>
<evidence type="ECO:0000256" key="3">
    <source>
        <dbReference type="ARBA" id="ARBA00023163"/>
    </source>
</evidence>
<dbReference type="InterPro" id="IPR000843">
    <property type="entry name" value="HTH_LacI"/>
</dbReference>
<keyword evidence="6" id="KW-1185">Reference proteome</keyword>
<sequence>MKPRLRHVAELAGVSQATVSRVLNGKAGVSETTRREVLRALNQLGYEPVGVARARRRGLVGLIVPELDNPVFPRFAQAIESRLANEGLTTVLCTSTPAGMVESDYLEVLLDHAVTGVILVSGLGADTTAVDDHARYLDLLARGVAAVLVNGAPTGLPVPSVTVDHATAARQAVGHLAALGHRRIGLAIGPRRYLPSIELTEGYRQGLAEARHDDELVSETLYGIEGGHAAAVQLLARGATGIVCGSDLMAMGAIRAIREQGLSVPGDVSVIGFDDAGPNPYVHPPLTSVQQPFEAMAQAVVQLLGEQPLGDRDVPHLRFRPELVVRATTGPARVPAVDATG</sequence>
<dbReference type="InterPro" id="IPR010982">
    <property type="entry name" value="Lambda_DNA-bd_dom_sf"/>
</dbReference>
<organism evidence="5 6">
    <name type="scientific">Egicoccus halophilus</name>
    <dbReference type="NCBI Taxonomy" id="1670830"/>
    <lineage>
        <taxon>Bacteria</taxon>
        <taxon>Bacillati</taxon>
        <taxon>Actinomycetota</taxon>
        <taxon>Nitriliruptoria</taxon>
        <taxon>Egicoccales</taxon>
        <taxon>Egicoccaceae</taxon>
        <taxon>Egicoccus</taxon>
    </lineage>
</organism>
<dbReference type="Pfam" id="PF00356">
    <property type="entry name" value="LacI"/>
    <property type="match status" value="1"/>
</dbReference>
<name>A0A8J3ABZ7_9ACTN</name>
<comment type="caution">
    <text evidence="5">The sequence shown here is derived from an EMBL/GenBank/DDBJ whole genome shotgun (WGS) entry which is preliminary data.</text>
</comment>
<dbReference type="CDD" id="cd01392">
    <property type="entry name" value="HTH_LacI"/>
    <property type="match status" value="1"/>
</dbReference>
<gene>
    <name evidence="5" type="primary">malR</name>
    <name evidence="5" type="ORF">GCM10011354_05770</name>
</gene>
<dbReference type="SUPFAM" id="SSF53822">
    <property type="entry name" value="Periplasmic binding protein-like I"/>
    <property type="match status" value="1"/>
</dbReference>
<dbReference type="InterPro" id="IPR046335">
    <property type="entry name" value="LacI/GalR-like_sensor"/>
</dbReference>
<dbReference type="RefSeq" id="WP_130650922.1">
    <property type="nucleotide sequence ID" value="NZ_BMHA01000002.1"/>
</dbReference>
<dbReference type="Gene3D" id="1.10.260.40">
    <property type="entry name" value="lambda repressor-like DNA-binding domains"/>
    <property type="match status" value="1"/>
</dbReference>
<dbReference type="SMART" id="SM00354">
    <property type="entry name" value="HTH_LACI"/>
    <property type="match status" value="1"/>
</dbReference>
<feature type="domain" description="HTH lacI-type" evidence="4">
    <location>
        <begin position="3"/>
        <end position="57"/>
    </location>
</feature>
<evidence type="ECO:0000313" key="5">
    <source>
        <dbReference type="EMBL" id="GGI03783.1"/>
    </source>
</evidence>
<evidence type="ECO:0000256" key="2">
    <source>
        <dbReference type="ARBA" id="ARBA00023125"/>
    </source>
</evidence>
<evidence type="ECO:0000259" key="4">
    <source>
        <dbReference type="PROSITE" id="PS50932"/>
    </source>
</evidence>
<dbReference type="SUPFAM" id="SSF47413">
    <property type="entry name" value="lambda repressor-like DNA-binding domains"/>
    <property type="match status" value="1"/>
</dbReference>
<dbReference type="Gene3D" id="3.40.50.2300">
    <property type="match status" value="2"/>
</dbReference>
<dbReference type="AlphaFoldDB" id="A0A8J3ABZ7"/>
<keyword evidence="3" id="KW-0804">Transcription</keyword>
<evidence type="ECO:0000313" key="6">
    <source>
        <dbReference type="Proteomes" id="UP000650511"/>
    </source>
</evidence>
<evidence type="ECO:0000256" key="1">
    <source>
        <dbReference type="ARBA" id="ARBA00023015"/>
    </source>
</evidence>
<dbReference type="Proteomes" id="UP000650511">
    <property type="component" value="Unassembled WGS sequence"/>
</dbReference>
<reference evidence="5" key="1">
    <citation type="journal article" date="2014" name="Int. J. Syst. Evol. Microbiol.">
        <title>Complete genome sequence of Corynebacterium casei LMG S-19264T (=DSM 44701T), isolated from a smear-ripened cheese.</title>
        <authorList>
            <consortium name="US DOE Joint Genome Institute (JGI-PGF)"/>
            <person name="Walter F."/>
            <person name="Albersmeier A."/>
            <person name="Kalinowski J."/>
            <person name="Ruckert C."/>
        </authorList>
    </citation>
    <scope>NUCLEOTIDE SEQUENCE</scope>
    <source>
        <strain evidence="5">CGMCC 1.14988</strain>
    </source>
</reference>
<dbReference type="PROSITE" id="PS50932">
    <property type="entry name" value="HTH_LACI_2"/>
    <property type="match status" value="1"/>
</dbReference>
<dbReference type="InterPro" id="IPR028082">
    <property type="entry name" value="Peripla_BP_I"/>
</dbReference>
<dbReference type="EMBL" id="BMHA01000002">
    <property type="protein sequence ID" value="GGI03783.1"/>
    <property type="molecule type" value="Genomic_DNA"/>
</dbReference>
<dbReference type="PANTHER" id="PTHR30146">
    <property type="entry name" value="LACI-RELATED TRANSCRIPTIONAL REPRESSOR"/>
    <property type="match status" value="1"/>
</dbReference>
<keyword evidence="2" id="KW-0238">DNA-binding</keyword>
<dbReference type="CDD" id="cd06267">
    <property type="entry name" value="PBP1_LacI_sugar_binding-like"/>
    <property type="match status" value="1"/>
</dbReference>
<proteinExistence type="predicted"/>
<dbReference type="PANTHER" id="PTHR30146:SF153">
    <property type="entry name" value="LACTOSE OPERON REPRESSOR"/>
    <property type="match status" value="1"/>
</dbReference>
<protein>
    <submittedName>
        <fullName evidence="5">HTH-type transcriptional regulator MalR</fullName>
    </submittedName>
</protein>
<keyword evidence="1" id="KW-0805">Transcription regulation</keyword>
<dbReference type="GO" id="GO:0003700">
    <property type="term" value="F:DNA-binding transcription factor activity"/>
    <property type="evidence" value="ECO:0007669"/>
    <property type="project" value="TreeGrafter"/>
</dbReference>
<dbReference type="OrthoDB" id="3324394at2"/>
<reference evidence="5" key="2">
    <citation type="submission" date="2020-09" db="EMBL/GenBank/DDBJ databases">
        <authorList>
            <person name="Sun Q."/>
            <person name="Zhou Y."/>
        </authorList>
    </citation>
    <scope>NUCLEOTIDE SEQUENCE</scope>
    <source>
        <strain evidence="5">CGMCC 1.14988</strain>
    </source>
</reference>